<reference evidence="1" key="1">
    <citation type="submission" date="2018-05" db="EMBL/GenBank/DDBJ databases">
        <authorList>
            <person name="Lanie J.A."/>
            <person name="Ng W.-L."/>
            <person name="Kazmierczak K.M."/>
            <person name="Andrzejewski T.M."/>
            <person name="Davidsen T.M."/>
            <person name="Wayne K.J."/>
            <person name="Tettelin H."/>
            <person name="Glass J.I."/>
            <person name="Rusch D."/>
            <person name="Podicherti R."/>
            <person name="Tsui H.-C.T."/>
            <person name="Winkler M.E."/>
        </authorList>
    </citation>
    <scope>NUCLEOTIDE SEQUENCE</scope>
</reference>
<dbReference type="EMBL" id="UINC01037106">
    <property type="protein sequence ID" value="SVB32093.1"/>
    <property type="molecule type" value="Genomic_DNA"/>
</dbReference>
<accession>A0A382D3E3</accession>
<name>A0A382D3E3_9ZZZZ</name>
<evidence type="ECO:0000313" key="1">
    <source>
        <dbReference type="EMBL" id="SVB32093.1"/>
    </source>
</evidence>
<gene>
    <name evidence="1" type="ORF">METZ01_LOCUS184947</name>
</gene>
<protein>
    <submittedName>
        <fullName evidence="1">Uncharacterized protein</fullName>
    </submittedName>
</protein>
<organism evidence="1">
    <name type="scientific">marine metagenome</name>
    <dbReference type="NCBI Taxonomy" id="408172"/>
    <lineage>
        <taxon>unclassified sequences</taxon>
        <taxon>metagenomes</taxon>
        <taxon>ecological metagenomes</taxon>
    </lineage>
</organism>
<sequence length="88" mass="9578">VKSGDELTKPETLTIFAIRSKSPIFTFNCDKALIAHNLAEDLPSSTVLGVGILPVYLNFPFNMGIWPDTYAKSLIIDTGIYEPEGFGG</sequence>
<proteinExistence type="predicted"/>
<dbReference type="AlphaFoldDB" id="A0A382D3E3"/>
<feature type="non-terminal residue" evidence="1">
    <location>
        <position position="1"/>
    </location>
</feature>